<evidence type="ECO:0000313" key="1">
    <source>
        <dbReference type="EMBL" id="GBM16047.1"/>
    </source>
</evidence>
<evidence type="ECO:0000313" key="2">
    <source>
        <dbReference type="Proteomes" id="UP000499080"/>
    </source>
</evidence>
<dbReference type="AlphaFoldDB" id="A0A4Y2DIQ3"/>
<keyword evidence="2" id="KW-1185">Reference proteome</keyword>
<gene>
    <name evidence="1" type="ORF">AVEN_108625_1</name>
</gene>
<accession>A0A4Y2DIQ3</accession>
<organism evidence="1 2">
    <name type="scientific">Araneus ventricosus</name>
    <name type="common">Orbweaver spider</name>
    <name type="synonym">Epeira ventricosa</name>
    <dbReference type="NCBI Taxonomy" id="182803"/>
    <lineage>
        <taxon>Eukaryota</taxon>
        <taxon>Metazoa</taxon>
        <taxon>Ecdysozoa</taxon>
        <taxon>Arthropoda</taxon>
        <taxon>Chelicerata</taxon>
        <taxon>Arachnida</taxon>
        <taxon>Araneae</taxon>
        <taxon>Araneomorphae</taxon>
        <taxon>Entelegynae</taxon>
        <taxon>Araneoidea</taxon>
        <taxon>Araneidae</taxon>
        <taxon>Araneus</taxon>
    </lineage>
</organism>
<name>A0A4Y2DIQ3_ARAVE</name>
<reference evidence="1 2" key="1">
    <citation type="journal article" date="2019" name="Sci. Rep.">
        <title>Orb-weaving spider Araneus ventricosus genome elucidates the spidroin gene catalogue.</title>
        <authorList>
            <person name="Kono N."/>
            <person name="Nakamura H."/>
            <person name="Ohtoshi R."/>
            <person name="Moran D.A.P."/>
            <person name="Shinohara A."/>
            <person name="Yoshida Y."/>
            <person name="Fujiwara M."/>
            <person name="Mori M."/>
            <person name="Tomita M."/>
            <person name="Arakawa K."/>
        </authorList>
    </citation>
    <scope>NUCLEOTIDE SEQUENCE [LARGE SCALE GENOMIC DNA]</scope>
</reference>
<protein>
    <submittedName>
        <fullName evidence="1">Uncharacterized protein</fullName>
    </submittedName>
</protein>
<proteinExistence type="predicted"/>
<comment type="caution">
    <text evidence="1">The sequence shown here is derived from an EMBL/GenBank/DDBJ whole genome shotgun (WGS) entry which is preliminary data.</text>
</comment>
<dbReference type="EMBL" id="BGPR01000367">
    <property type="protein sequence ID" value="GBM16047.1"/>
    <property type="molecule type" value="Genomic_DNA"/>
</dbReference>
<sequence length="90" mass="9943">MTRKMPGSLLHSPNFSFTPAEGRLITVYDLTCSGPTYGGVLVESGFESAALLPQGRCLTTWSPRIPCKYKFHGIRKSLTSTLGFFVPFIR</sequence>
<dbReference type="Proteomes" id="UP000499080">
    <property type="component" value="Unassembled WGS sequence"/>
</dbReference>